<dbReference type="OMA" id="AYYKMAN"/>
<feature type="compositionally biased region" description="Basic and acidic residues" evidence="1">
    <location>
        <begin position="18"/>
        <end position="39"/>
    </location>
</feature>
<dbReference type="AlphaFoldDB" id="A0A1A8X8A4"/>
<evidence type="ECO:0000313" key="4">
    <source>
        <dbReference type="EMBL" id="SBT86706.1"/>
    </source>
</evidence>
<feature type="domain" description="BCNT-C" evidence="2">
    <location>
        <begin position="228"/>
        <end position="303"/>
    </location>
</feature>
<sequence length="303" mass="35572">MEFPSSDEEDENYDVEEDLKKEMEEELKENKKSNKVNEKNGKQIQNAIKNSIIKEKIEKAYYEINEEFEKLYTHETNVHEEDFLLQFHKKYPQVEKNYNTKKKLLNHINKYCSLDEDNSPIMNIREYKQKCRSGDNNNNGSSVNGKSSNYNNNSGSKNNCNGNNDSVGEGNLSEAVKNALDAFRENNSVDVEKRYMYAGKIYTVKKKIDKTSSSYKRYIKTKDKMTIGGNFTNIDKLIQNIQENKEINTLDKSTEDWKNYKITHAIDEEKLKAHQNYIENKLFVENVERKLYENKIKNKSTIK</sequence>
<dbReference type="OrthoDB" id="445677at2759"/>
<name>A0A1A8X8A4_PLAMA</name>
<feature type="compositionally biased region" description="Low complexity" evidence="1">
    <location>
        <begin position="134"/>
        <end position="168"/>
    </location>
</feature>
<accession>A0A1A8X8A4</accession>
<reference evidence="5" key="1">
    <citation type="submission" date="2016-05" db="EMBL/GenBank/DDBJ databases">
        <authorList>
            <person name="Naeem Raeece"/>
        </authorList>
    </citation>
    <scope>NUCLEOTIDE SEQUENCE [LARGE SCALE GENOMIC DNA]</scope>
</reference>
<protein>
    <recommendedName>
        <fullName evidence="2">BCNT-C domain-containing protein</fullName>
    </recommendedName>
</protein>
<dbReference type="PROSITE" id="PS51279">
    <property type="entry name" value="BCNT_C"/>
    <property type="match status" value="1"/>
</dbReference>
<dbReference type="Proteomes" id="UP000219813">
    <property type="component" value="Chromosome 6"/>
</dbReference>
<proteinExistence type="predicted"/>
<evidence type="ECO:0000256" key="1">
    <source>
        <dbReference type="SAM" id="MobiDB-lite"/>
    </source>
</evidence>
<dbReference type="VEuPathDB" id="PlasmoDB:PmUG01_06019300"/>
<evidence type="ECO:0000259" key="2">
    <source>
        <dbReference type="PROSITE" id="PS51279"/>
    </source>
</evidence>
<evidence type="ECO:0000313" key="5">
    <source>
        <dbReference type="Proteomes" id="UP000078597"/>
    </source>
</evidence>
<dbReference type="InterPro" id="IPR011421">
    <property type="entry name" value="BCNT-C"/>
</dbReference>
<dbReference type="GeneID" id="39867586"/>
<evidence type="ECO:0000313" key="3">
    <source>
        <dbReference type="EMBL" id="SBT00035.1"/>
    </source>
</evidence>
<keyword evidence="6" id="KW-1185">Reference proteome</keyword>
<feature type="region of interest" description="Disordered" evidence="1">
    <location>
        <begin position="132"/>
        <end position="169"/>
    </location>
</feature>
<reference evidence="3" key="2">
    <citation type="submission" date="2016-05" db="EMBL/GenBank/DDBJ databases">
        <authorList>
            <person name="Lavstsen T."/>
            <person name="Jespersen J.S."/>
        </authorList>
    </citation>
    <scope>NUCLEOTIDE SEQUENCE [LARGE SCALE GENOMIC DNA]</scope>
</reference>
<dbReference type="EMBL" id="LT594627">
    <property type="protein sequence ID" value="SBT86706.1"/>
    <property type="molecule type" value="Genomic_DNA"/>
</dbReference>
<dbReference type="Pfam" id="PF07572">
    <property type="entry name" value="BCNT"/>
    <property type="match status" value="1"/>
</dbReference>
<dbReference type="KEGG" id="pmal:PMUG01_06019300"/>
<feature type="region of interest" description="Disordered" evidence="1">
    <location>
        <begin position="1"/>
        <end position="39"/>
    </location>
</feature>
<feature type="compositionally biased region" description="Acidic residues" evidence="1">
    <location>
        <begin position="1"/>
        <end position="17"/>
    </location>
</feature>
<dbReference type="Proteomes" id="UP000078597">
    <property type="component" value="Unassembled WGS sequence"/>
</dbReference>
<dbReference type="RefSeq" id="XP_028859849.1">
    <property type="nucleotide sequence ID" value="XM_029003762.1"/>
</dbReference>
<evidence type="ECO:0000313" key="6">
    <source>
        <dbReference type="Proteomes" id="UP000219813"/>
    </source>
</evidence>
<organism evidence="3 5">
    <name type="scientific">Plasmodium malariae</name>
    <dbReference type="NCBI Taxonomy" id="5858"/>
    <lineage>
        <taxon>Eukaryota</taxon>
        <taxon>Sar</taxon>
        <taxon>Alveolata</taxon>
        <taxon>Apicomplexa</taxon>
        <taxon>Aconoidasida</taxon>
        <taxon>Haemosporida</taxon>
        <taxon>Plasmodiidae</taxon>
        <taxon>Plasmodium</taxon>
        <taxon>Plasmodium (Plasmodium)</taxon>
    </lineage>
</organism>
<dbReference type="EMBL" id="FLQW01006157">
    <property type="protein sequence ID" value="SBT00035.1"/>
    <property type="molecule type" value="Genomic_DNA"/>
</dbReference>
<gene>
    <name evidence="4" type="primary">PmUG01_06019300</name>
    <name evidence="3" type="ORF">PMALA_073770</name>
    <name evidence="4" type="ORF">PMUG01_06019300</name>
</gene>
<reference evidence="4 6" key="3">
    <citation type="submission" date="2016-06" db="EMBL/GenBank/DDBJ databases">
        <authorList>
            <consortium name="Pathogen Informatics"/>
        </authorList>
    </citation>
    <scope>NUCLEOTIDE SEQUENCE [LARGE SCALE GENOMIC DNA]</scope>
</reference>